<feature type="region of interest" description="Disordered" evidence="1">
    <location>
        <begin position="156"/>
        <end position="177"/>
    </location>
</feature>
<feature type="compositionally biased region" description="Basic and acidic residues" evidence="1">
    <location>
        <begin position="8"/>
        <end position="56"/>
    </location>
</feature>
<gene>
    <name evidence="2" type="ORF">EZS28_020644</name>
</gene>
<feature type="compositionally biased region" description="Acidic residues" evidence="1">
    <location>
        <begin position="99"/>
        <end position="111"/>
    </location>
</feature>
<feature type="region of interest" description="Disordered" evidence="1">
    <location>
        <begin position="1"/>
        <end position="122"/>
    </location>
</feature>
<evidence type="ECO:0000313" key="2">
    <source>
        <dbReference type="EMBL" id="KAA6383830.1"/>
    </source>
</evidence>
<accession>A0A5J4VMT0</accession>
<reference evidence="2 3" key="1">
    <citation type="submission" date="2019-03" db="EMBL/GenBank/DDBJ databases">
        <title>Single cell metagenomics reveals metabolic interactions within the superorganism composed of flagellate Streblomastix strix and complex community of Bacteroidetes bacteria on its surface.</title>
        <authorList>
            <person name="Treitli S.C."/>
            <person name="Kolisko M."/>
            <person name="Husnik F."/>
            <person name="Keeling P."/>
            <person name="Hampl V."/>
        </authorList>
    </citation>
    <scope>NUCLEOTIDE SEQUENCE [LARGE SCALE GENOMIC DNA]</scope>
    <source>
        <strain evidence="2">ST1C</strain>
    </source>
</reference>
<dbReference type="EMBL" id="SNRW01006049">
    <property type="protein sequence ID" value="KAA6383830.1"/>
    <property type="molecule type" value="Genomic_DNA"/>
</dbReference>
<feature type="compositionally biased region" description="Basic and acidic residues" evidence="1">
    <location>
        <begin position="112"/>
        <end position="122"/>
    </location>
</feature>
<comment type="caution">
    <text evidence="2">The sequence shown here is derived from an EMBL/GenBank/DDBJ whole genome shotgun (WGS) entry which is preliminary data.</text>
</comment>
<dbReference type="AlphaFoldDB" id="A0A5J4VMT0"/>
<sequence>IYLPSSTFKDKQKQIQSSKDKDDQLIKDVVKPPNKEFLKIFGDIREKKDQKRDKKQNTPSQKAPKPDVGRKQSTFKDPKYDYNGRQLDKQQQQQQQQQQDEEEDQDSDSESEEQKIMSKQEKEKFQQFEEYFKTRDEQDKKKLPVLYKVSDEEISRFLSGPDSPTMFGKRIEQNKKK</sequence>
<dbReference type="Proteomes" id="UP000324800">
    <property type="component" value="Unassembled WGS sequence"/>
</dbReference>
<name>A0A5J4VMT0_9EUKA</name>
<evidence type="ECO:0000256" key="1">
    <source>
        <dbReference type="SAM" id="MobiDB-lite"/>
    </source>
</evidence>
<protein>
    <submittedName>
        <fullName evidence="2">Uncharacterized protein</fullName>
    </submittedName>
</protein>
<organism evidence="2 3">
    <name type="scientific">Streblomastix strix</name>
    <dbReference type="NCBI Taxonomy" id="222440"/>
    <lineage>
        <taxon>Eukaryota</taxon>
        <taxon>Metamonada</taxon>
        <taxon>Preaxostyla</taxon>
        <taxon>Oxymonadida</taxon>
        <taxon>Streblomastigidae</taxon>
        <taxon>Streblomastix</taxon>
    </lineage>
</organism>
<proteinExistence type="predicted"/>
<feature type="non-terminal residue" evidence="2">
    <location>
        <position position="1"/>
    </location>
</feature>
<evidence type="ECO:0000313" key="3">
    <source>
        <dbReference type="Proteomes" id="UP000324800"/>
    </source>
</evidence>
<feature type="compositionally biased region" description="Basic and acidic residues" evidence="1">
    <location>
        <begin position="64"/>
        <end position="88"/>
    </location>
</feature>